<organism evidence="1 2">
    <name type="scientific">Gymnopilus dilepis</name>
    <dbReference type="NCBI Taxonomy" id="231916"/>
    <lineage>
        <taxon>Eukaryota</taxon>
        <taxon>Fungi</taxon>
        <taxon>Dikarya</taxon>
        <taxon>Basidiomycota</taxon>
        <taxon>Agaricomycotina</taxon>
        <taxon>Agaricomycetes</taxon>
        <taxon>Agaricomycetidae</taxon>
        <taxon>Agaricales</taxon>
        <taxon>Agaricineae</taxon>
        <taxon>Hymenogastraceae</taxon>
        <taxon>Gymnopilus</taxon>
    </lineage>
</organism>
<dbReference type="AlphaFoldDB" id="A0A409WSZ8"/>
<dbReference type="OrthoDB" id="2864141at2759"/>
<comment type="caution">
    <text evidence="1">The sequence shown here is derived from an EMBL/GenBank/DDBJ whole genome shotgun (WGS) entry which is preliminary data.</text>
</comment>
<proteinExistence type="predicted"/>
<keyword evidence="2" id="KW-1185">Reference proteome</keyword>
<dbReference type="InParanoid" id="A0A409WSZ8"/>
<reference evidence="1 2" key="1">
    <citation type="journal article" date="2018" name="Evol. Lett.">
        <title>Horizontal gene cluster transfer increased hallucinogenic mushroom diversity.</title>
        <authorList>
            <person name="Reynolds H.T."/>
            <person name="Vijayakumar V."/>
            <person name="Gluck-Thaler E."/>
            <person name="Korotkin H.B."/>
            <person name="Matheny P.B."/>
            <person name="Slot J.C."/>
        </authorList>
    </citation>
    <scope>NUCLEOTIDE SEQUENCE [LARGE SCALE GENOMIC DNA]</scope>
    <source>
        <strain evidence="1 2">SRW20</strain>
    </source>
</reference>
<dbReference type="Proteomes" id="UP000284706">
    <property type="component" value="Unassembled WGS sequence"/>
</dbReference>
<accession>A0A409WSZ8</accession>
<dbReference type="EMBL" id="NHYE01004844">
    <property type="protein sequence ID" value="PPQ81655.1"/>
    <property type="molecule type" value="Genomic_DNA"/>
</dbReference>
<evidence type="ECO:0000313" key="2">
    <source>
        <dbReference type="Proteomes" id="UP000284706"/>
    </source>
</evidence>
<sequence length="82" mass="9763">MSYVVRDPRFSMSMVDAEAPIVASRYRPSYAKRIERRVVGVWKLVTRSTRKQARNSFMPSDFIVVTSRRKSTFQPQVYRFRQ</sequence>
<protein>
    <submittedName>
        <fullName evidence="1">Uncharacterized protein</fullName>
    </submittedName>
</protein>
<evidence type="ECO:0000313" key="1">
    <source>
        <dbReference type="EMBL" id="PPQ81655.1"/>
    </source>
</evidence>
<name>A0A409WSZ8_9AGAR</name>
<gene>
    <name evidence="1" type="ORF">CVT26_013920</name>
</gene>